<organism evidence="4 5">
    <name type="scientific">Aquatica leii</name>
    <dbReference type="NCBI Taxonomy" id="1421715"/>
    <lineage>
        <taxon>Eukaryota</taxon>
        <taxon>Metazoa</taxon>
        <taxon>Ecdysozoa</taxon>
        <taxon>Arthropoda</taxon>
        <taxon>Hexapoda</taxon>
        <taxon>Insecta</taxon>
        <taxon>Pterygota</taxon>
        <taxon>Neoptera</taxon>
        <taxon>Endopterygota</taxon>
        <taxon>Coleoptera</taxon>
        <taxon>Polyphaga</taxon>
        <taxon>Elateriformia</taxon>
        <taxon>Elateroidea</taxon>
        <taxon>Lampyridae</taxon>
        <taxon>Luciolinae</taxon>
        <taxon>Aquatica</taxon>
    </lineage>
</organism>
<evidence type="ECO:0000259" key="3">
    <source>
        <dbReference type="Pfam" id="PF26644"/>
    </source>
</evidence>
<feature type="region of interest" description="Disordered" evidence="1">
    <location>
        <begin position="192"/>
        <end position="240"/>
    </location>
</feature>
<feature type="compositionally biased region" description="Polar residues" evidence="1">
    <location>
        <begin position="192"/>
        <end position="209"/>
    </location>
</feature>
<proteinExistence type="predicted"/>
<comment type="caution">
    <text evidence="4">The sequence shown here is derived from an EMBL/GenBank/DDBJ whole genome shotgun (WGS) entry which is preliminary data.</text>
</comment>
<evidence type="ECO:0000256" key="1">
    <source>
        <dbReference type="SAM" id="MobiDB-lite"/>
    </source>
</evidence>
<keyword evidence="5" id="KW-1185">Reference proteome</keyword>
<name>A0AAN7PA26_9COLE</name>
<dbReference type="EMBL" id="JARPUR010000001">
    <property type="protein sequence ID" value="KAK4884230.1"/>
    <property type="molecule type" value="Genomic_DNA"/>
</dbReference>
<evidence type="ECO:0000313" key="4">
    <source>
        <dbReference type="EMBL" id="KAK4884230.1"/>
    </source>
</evidence>
<evidence type="ECO:0000313" key="5">
    <source>
        <dbReference type="Proteomes" id="UP001353858"/>
    </source>
</evidence>
<dbReference type="InterPro" id="IPR058250">
    <property type="entry name" value="CCC"/>
</dbReference>
<feature type="signal peptide" evidence="2">
    <location>
        <begin position="1"/>
        <end position="21"/>
    </location>
</feature>
<sequence>MASITKKLLLLTLCFFMVVRGNPQRSSNNARFFFSLFGGSSCSGCPQRFCDDDPAIIHGYCCGCAKYSDRLPVKCSPLLKCPLNNYDLCENYEYMLSLYTNVVVDDSAIKEVVADSFIQRLSQKRQEATSTRQRKRKKLVVAPGKGITVADLEGSTVEDVVIPDHETNSNHQPDQLSTSAIQKLKWKKQNDKVSQIESSGTSDNDQASTIEYAESDDSPWDPTMSDENLNTEAESSTVEKLPTKKTVGPYVAPFLYLIILRTENEKCAEMHSGAQWSYEEYVVEHEISTENARNAALAIDLKNIRIPPGCQKCTKWELNYCQGRDFINDHCCCDKRYHEVLPYIPHTCYLGTQLCKPIVGDCLTYKNIRKCCCTLHLIKKWKSSAPNLQGPKSTYLLALTIILLR</sequence>
<feature type="chain" id="PRO_5043052837" description="CCC domain-containing protein" evidence="2">
    <location>
        <begin position="22"/>
        <end position="405"/>
    </location>
</feature>
<feature type="compositionally biased region" description="Polar residues" evidence="1">
    <location>
        <begin position="225"/>
        <end position="238"/>
    </location>
</feature>
<dbReference type="AlphaFoldDB" id="A0AAN7PA26"/>
<evidence type="ECO:0000256" key="2">
    <source>
        <dbReference type="SAM" id="SignalP"/>
    </source>
</evidence>
<accession>A0AAN7PA26</accession>
<dbReference type="Proteomes" id="UP001353858">
    <property type="component" value="Unassembled WGS sequence"/>
</dbReference>
<feature type="domain" description="CCC" evidence="3">
    <location>
        <begin position="282"/>
        <end position="383"/>
    </location>
</feature>
<keyword evidence="2" id="KW-0732">Signal</keyword>
<protein>
    <recommendedName>
        <fullName evidence="3">CCC domain-containing protein</fullName>
    </recommendedName>
</protein>
<reference evidence="5" key="1">
    <citation type="submission" date="2023-01" db="EMBL/GenBank/DDBJ databases">
        <title>Key to firefly adult light organ development and bioluminescence: homeobox transcription factors regulate luciferase expression and transportation to peroxisome.</title>
        <authorList>
            <person name="Fu X."/>
        </authorList>
    </citation>
    <scope>NUCLEOTIDE SEQUENCE [LARGE SCALE GENOMIC DNA]</scope>
</reference>
<gene>
    <name evidence="4" type="ORF">RN001_000501</name>
</gene>
<dbReference type="Pfam" id="PF26644">
    <property type="entry name" value="CCC"/>
    <property type="match status" value="1"/>
</dbReference>